<evidence type="ECO:0000313" key="2">
    <source>
        <dbReference type="EMBL" id="MBC5772347.1"/>
    </source>
</evidence>
<evidence type="ECO:0000259" key="1">
    <source>
        <dbReference type="Pfam" id="PF20287"/>
    </source>
</evidence>
<keyword evidence="3" id="KW-1185">Reference proteome</keyword>
<proteinExistence type="predicted"/>
<reference evidence="2" key="1">
    <citation type="submission" date="2020-08" db="EMBL/GenBank/DDBJ databases">
        <title>Genome public.</title>
        <authorList>
            <person name="Liu C."/>
            <person name="Sun Q."/>
        </authorList>
    </citation>
    <scope>NUCLEOTIDE SEQUENCE</scope>
    <source>
        <strain evidence="2">BX15</strain>
    </source>
</reference>
<gene>
    <name evidence="2" type="ORF">H8Z83_18945</name>
</gene>
<feature type="domain" description="SH3 fold" evidence="1">
    <location>
        <begin position="9"/>
        <end position="128"/>
    </location>
</feature>
<accession>A0A923MKB7</accession>
<evidence type="ECO:0000313" key="3">
    <source>
        <dbReference type="Proteomes" id="UP000620327"/>
    </source>
</evidence>
<sequence>MATQDKLVAKTTVSFSVYPTAVLNSKFQNVKVLGILDSSTARDLGTPVDELHVNVFNSLPAGTPNDPDAYMYVRIEFANGQRQILGIPWIKESSIVVSNYTVIQARIAGVTPADWEEILALLNANGYNQVELKAGN</sequence>
<protein>
    <recommendedName>
        <fullName evidence="1">SH3 fold domain-containing protein</fullName>
    </recommendedName>
</protein>
<comment type="caution">
    <text evidence="2">The sequence shown here is derived from an EMBL/GenBank/DDBJ whole genome shotgun (WGS) entry which is preliminary data.</text>
</comment>
<dbReference type="EMBL" id="JACOQI010000069">
    <property type="protein sequence ID" value="MBC5772347.1"/>
    <property type="molecule type" value="Genomic_DNA"/>
</dbReference>
<dbReference type="RefSeq" id="WP_187016453.1">
    <property type="nucleotide sequence ID" value="NZ_JACOQI010000069.1"/>
</dbReference>
<organism evidence="2 3">
    <name type="scientific">Dysosmobacter segnis</name>
    <dbReference type="NCBI Taxonomy" id="2763042"/>
    <lineage>
        <taxon>Bacteria</taxon>
        <taxon>Bacillati</taxon>
        <taxon>Bacillota</taxon>
        <taxon>Clostridia</taxon>
        <taxon>Eubacteriales</taxon>
        <taxon>Oscillospiraceae</taxon>
        <taxon>Dysosmobacter</taxon>
    </lineage>
</organism>
<dbReference type="Pfam" id="PF20287">
    <property type="entry name" value="SH3DP"/>
    <property type="match status" value="1"/>
</dbReference>
<dbReference type="InterPro" id="IPR046907">
    <property type="entry name" value="SH3DP"/>
</dbReference>
<dbReference type="AlphaFoldDB" id="A0A923MKB7"/>
<dbReference type="Proteomes" id="UP000620327">
    <property type="component" value="Unassembled WGS sequence"/>
</dbReference>
<name>A0A923MKB7_9FIRM</name>